<gene>
    <name evidence="3" type="ORF">GCM10008066_04890</name>
</gene>
<evidence type="ECO:0000259" key="2">
    <source>
        <dbReference type="Pfam" id="PF03364"/>
    </source>
</evidence>
<dbReference type="PANTHER" id="PTHR12901:SF10">
    <property type="entry name" value="COENZYME Q-BINDING PROTEIN COQ10, MITOCHONDRIAL"/>
    <property type="match status" value="1"/>
</dbReference>
<dbReference type="Pfam" id="PF03364">
    <property type="entry name" value="Polyketide_cyc"/>
    <property type="match status" value="1"/>
</dbReference>
<evidence type="ECO:0000313" key="3">
    <source>
        <dbReference type="EMBL" id="GGI16623.1"/>
    </source>
</evidence>
<protein>
    <submittedName>
        <fullName evidence="3">Ubiquinone-binding protein</fullName>
    </submittedName>
</protein>
<dbReference type="Gene3D" id="3.30.530.20">
    <property type="match status" value="1"/>
</dbReference>
<proteinExistence type="inferred from homology"/>
<evidence type="ECO:0000256" key="1">
    <source>
        <dbReference type="ARBA" id="ARBA00008918"/>
    </source>
</evidence>
<dbReference type="SUPFAM" id="SSF55961">
    <property type="entry name" value="Bet v1-like"/>
    <property type="match status" value="1"/>
</dbReference>
<keyword evidence="4" id="KW-1185">Reference proteome</keyword>
<dbReference type="EMBL" id="BMDI01000001">
    <property type="protein sequence ID" value="GGI16623.1"/>
    <property type="molecule type" value="Genomic_DNA"/>
</dbReference>
<feature type="domain" description="Coenzyme Q-binding protein COQ10 START" evidence="2">
    <location>
        <begin position="11"/>
        <end position="134"/>
    </location>
</feature>
<evidence type="ECO:0000313" key="4">
    <source>
        <dbReference type="Proteomes" id="UP000642180"/>
    </source>
</evidence>
<dbReference type="AlphaFoldDB" id="A0A8J3AUY9"/>
<dbReference type="InterPro" id="IPR005031">
    <property type="entry name" value="COQ10_START"/>
</dbReference>
<reference evidence="4" key="1">
    <citation type="journal article" date="2019" name="Int. J. Syst. Evol. Microbiol.">
        <title>The Global Catalogue of Microorganisms (GCM) 10K type strain sequencing project: providing services to taxonomists for standard genome sequencing and annotation.</title>
        <authorList>
            <consortium name="The Broad Institute Genomics Platform"/>
            <consortium name="The Broad Institute Genome Sequencing Center for Infectious Disease"/>
            <person name="Wu L."/>
            <person name="Ma J."/>
        </authorList>
    </citation>
    <scope>NUCLEOTIDE SEQUENCE [LARGE SCALE GENOMIC DNA]</scope>
    <source>
        <strain evidence="4">CCM 2767</strain>
    </source>
</reference>
<dbReference type="InterPro" id="IPR023393">
    <property type="entry name" value="START-like_dom_sf"/>
</dbReference>
<comment type="caution">
    <text evidence="3">The sequence shown here is derived from an EMBL/GenBank/DDBJ whole genome shotgun (WGS) entry which is preliminary data.</text>
</comment>
<sequence length="143" mass="16364">MAAVHKSVLLGYSAEQMFELVDRVEDYPQFLPWCGGVEVKERTENSLVATLIINFHGVKQSFTTENRNERPVSMTMSLREGPFKHLNGTWTFKPLRADACKIDFDLEYEFSNRLIESIIGPVFNMIATSFVDSFSKRAEQVYG</sequence>
<organism evidence="3 4">
    <name type="scientific">Oxalicibacterium faecigallinarum</name>
    <dbReference type="NCBI Taxonomy" id="573741"/>
    <lineage>
        <taxon>Bacteria</taxon>
        <taxon>Pseudomonadati</taxon>
        <taxon>Pseudomonadota</taxon>
        <taxon>Betaproteobacteria</taxon>
        <taxon>Burkholderiales</taxon>
        <taxon>Oxalobacteraceae</taxon>
        <taxon>Oxalicibacterium</taxon>
    </lineage>
</organism>
<dbReference type="InterPro" id="IPR044996">
    <property type="entry name" value="COQ10-like"/>
</dbReference>
<dbReference type="CDD" id="cd07813">
    <property type="entry name" value="COQ10p_like"/>
    <property type="match status" value="1"/>
</dbReference>
<dbReference type="PANTHER" id="PTHR12901">
    <property type="entry name" value="SPERM PROTEIN HOMOLOG"/>
    <property type="match status" value="1"/>
</dbReference>
<dbReference type="GO" id="GO:0048039">
    <property type="term" value="F:ubiquinone binding"/>
    <property type="evidence" value="ECO:0007669"/>
    <property type="project" value="InterPro"/>
</dbReference>
<keyword evidence="3" id="KW-0830">Ubiquinone</keyword>
<dbReference type="Proteomes" id="UP000642180">
    <property type="component" value="Unassembled WGS sequence"/>
</dbReference>
<dbReference type="GO" id="GO:0045333">
    <property type="term" value="P:cellular respiration"/>
    <property type="evidence" value="ECO:0007669"/>
    <property type="project" value="InterPro"/>
</dbReference>
<accession>A0A8J3AUY9</accession>
<dbReference type="RefSeq" id="WP_188379690.1">
    <property type="nucleotide sequence ID" value="NZ_BMDI01000001.1"/>
</dbReference>
<comment type="similarity">
    <text evidence="1">Belongs to the ribosome association toxin RatA family.</text>
</comment>
<name>A0A8J3AUY9_9BURK</name>